<gene>
    <name evidence="2" type="ORF">BO225_06025</name>
</gene>
<dbReference type="AlphaFoldDB" id="A0A1U7NML1"/>
<evidence type="ECO:0000313" key="2">
    <source>
        <dbReference type="EMBL" id="OLU46465.1"/>
    </source>
</evidence>
<dbReference type="GeneID" id="78275499"/>
<feature type="transmembrane region" description="Helical" evidence="1">
    <location>
        <begin position="78"/>
        <end position="97"/>
    </location>
</feature>
<keyword evidence="1" id="KW-0472">Membrane</keyword>
<feature type="transmembrane region" description="Helical" evidence="1">
    <location>
        <begin position="45"/>
        <end position="66"/>
    </location>
</feature>
<dbReference type="RefSeq" id="WP_076341370.1">
    <property type="nucleotide sequence ID" value="NZ_CAPQIB010000016.1"/>
</dbReference>
<dbReference type="STRING" id="1862672.BO225_06025"/>
<protein>
    <submittedName>
        <fullName evidence="2">Uncharacterized protein</fullName>
    </submittedName>
</protein>
<reference evidence="2 3" key="1">
    <citation type="submission" date="2016-11" db="EMBL/GenBank/DDBJ databases">
        <title>Description of two novel members of the family Erysipelotrichaceae: Ileibacterium lipovorans gen. nov., sp. nov. and Dubosiella newyorkensis, gen. nov., sp. nov.</title>
        <authorList>
            <person name="Cox L.M."/>
            <person name="Sohn J."/>
            <person name="Tyrrell K.L."/>
            <person name="Citron D.M."/>
            <person name="Lawson P.A."/>
            <person name="Patel N.B."/>
            <person name="Iizumi T."/>
            <person name="Perez-Perez G.I."/>
            <person name="Goldstein E.J."/>
            <person name="Blaser M.J."/>
        </authorList>
    </citation>
    <scope>NUCLEOTIDE SEQUENCE [LARGE SCALE GENOMIC DNA]</scope>
    <source>
        <strain evidence="2 3">NYU-BL-A4</strain>
    </source>
</reference>
<keyword evidence="1" id="KW-0812">Transmembrane</keyword>
<dbReference type="Proteomes" id="UP000186705">
    <property type="component" value="Unassembled WGS sequence"/>
</dbReference>
<dbReference type="EMBL" id="MPKA01000064">
    <property type="protein sequence ID" value="OLU46465.1"/>
    <property type="molecule type" value="Genomic_DNA"/>
</dbReference>
<evidence type="ECO:0000256" key="1">
    <source>
        <dbReference type="SAM" id="Phobius"/>
    </source>
</evidence>
<comment type="caution">
    <text evidence="2">The sequence shown here is derived from an EMBL/GenBank/DDBJ whole genome shotgun (WGS) entry which is preliminary data.</text>
</comment>
<keyword evidence="3" id="KW-1185">Reference proteome</keyword>
<organism evidence="2 3">
    <name type="scientific">Dubosiella newyorkensis</name>
    <dbReference type="NCBI Taxonomy" id="1862672"/>
    <lineage>
        <taxon>Bacteria</taxon>
        <taxon>Bacillati</taxon>
        <taxon>Bacillota</taxon>
        <taxon>Erysipelotrichia</taxon>
        <taxon>Erysipelotrichales</taxon>
        <taxon>Erysipelotrichaceae</taxon>
        <taxon>Dubosiella</taxon>
    </lineage>
</organism>
<accession>A0A1U7NML1</accession>
<sequence length="142" mass="14954">MKKVNILALIGYLGLTGSILASLLMNFGSVSGNLDGWHGMSSGDAIWFAVVGLIVVAQALYILFAISQGNRPGKLSGIGVGLIVELLIIAIVPPMMRGNVDSDIQYLFLRVCEGFENGIYIDVITAILGLVGLKMTKGASNV</sequence>
<keyword evidence="1" id="KW-1133">Transmembrane helix</keyword>
<proteinExistence type="predicted"/>
<feature type="transmembrane region" description="Helical" evidence="1">
    <location>
        <begin position="117"/>
        <end position="136"/>
    </location>
</feature>
<evidence type="ECO:0000313" key="3">
    <source>
        <dbReference type="Proteomes" id="UP000186705"/>
    </source>
</evidence>
<name>A0A1U7NML1_9FIRM</name>